<keyword evidence="7" id="KW-1185">Reference proteome</keyword>
<organism evidence="6 7">
    <name type="scientific">Neohortaea acidophila</name>
    <dbReference type="NCBI Taxonomy" id="245834"/>
    <lineage>
        <taxon>Eukaryota</taxon>
        <taxon>Fungi</taxon>
        <taxon>Dikarya</taxon>
        <taxon>Ascomycota</taxon>
        <taxon>Pezizomycotina</taxon>
        <taxon>Dothideomycetes</taxon>
        <taxon>Dothideomycetidae</taxon>
        <taxon>Mycosphaerellales</taxon>
        <taxon>Teratosphaeriaceae</taxon>
        <taxon>Neohortaea</taxon>
    </lineage>
</organism>
<dbReference type="PANTHER" id="PTHR21661">
    <property type="entry name" value="EPOXIDE HYDROLASE 1-RELATED"/>
    <property type="match status" value="1"/>
</dbReference>
<feature type="active site" description="Nucleophile" evidence="4">
    <location>
        <position position="175"/>
    </location>
</feature>
<sequence>MSEYNIAIPDAALERLRQKLALTRFPDELEGAAWDYGAPLDDIKRLTEYWENGFDWRAQEAKLNALPNFHRPIKPDGFPELDIHYVHQRSAAPDAIPLLFIHGWPGSYVEVTKMLPALQQLTNGVSFHVVAPSLPNFGWSEGVKMKGFGLKDYAVVLNRLMKSLGYDKYVTQGGDWGFMISRVIGLLFPDSCLASHINMIRSDGPPKWSKNPLLALQHAVTPYSARDKAGFARSQWFLTEGSGYRTEQSTKPQTLGYALTDSPVGLLAWIYEKLHDWTDEYRWSDDEILTWVSIYWFSTAGPAASLRIYYEATHTKDGVHRDRTHQWIPKVKLGLCHSPKELSVVPHTWARTLGPVVYESQKTRGGHFAAYEIPDEITTDLQKMFGKGGPCYRIVASNAKL</sequence>
<dbReference type="SUPFAM" id="SSF53474">
    <property type="entry name" value="alpha/beta-Hydrolases"/>
    <property type="match status" value="1"/>
</dbReference>
<keyword evidence="3 6" id="KW-0378">Hydrolase</keyword>
<proteinExistence type="inferred from homology"/>
<dbReference type="RefSeq" id="XP_033590864.1">
    <property type="nucleotide sequence ID" value="XM_033735996.1"/>
</dbReference>
<evidence type="ECO:0000256" key="1">
    <source>
        <dbReference type="ARBA" id="ARBA00010088"/>
    </source>
</evidence>
<feature type="active site" description="Proton acceptor" evidence="4">
    <location>
        <position position="367"/>
    </location>
</feature>
<dbReference type="InterPro" id="IPR029058">
    <property type="entry name" value="AB_hydrolase_fold"/>
</dbReference>
<dbReference type="PIRSF" id="PIRSF001112">
    <property type="entry name" value="Epoxide_hydrolase"/>
    <property type="match status" value="1"/>
</dbReference>
<evidence type="ECO:0000313" key="6">
    <source>
        <dbReference type="EMBL" id="KAF2484295.1"/>
    </source>
</evidence>
<dbReference type="Gene3D" id="3.40.50.1820">
    <property type="entry name" value="alpha/beta hydrolase"/>
    <property type="match status" value="1"/>
</dbReference>
<dbReference type="PANTHER" id="PTHR21661:SF35">
    <property type="entry name" value="EPOXIDE HYDROLASE"/>
    <property type="match status" value="1"/>
</dbReference>
<accession>A0A6A6PWD0</accession>
<comment type="similarity">
    <text evidence="1">Belongs to the peptidase S33 family.</text>
</comment>
<evidence type="ECO:0000256" key="2">
    <source>
        <dbReference type="ARBA" id="ARBA00022797"/>
    </source>
</evidence>
<name>A0A6A6PWD0_9PEZI</name>
<dbReference type="GeneID" id="54476998"/>
<gene>
    <name evidence="6" type="ORF">BDY17DRAFT_316242</name>
</gene>
<evidence type="ECO:0000256" key="4">
    <source>
        <dbReference type="PIRSR" id="PIRSR001112-1"/>
    </source>
</evidence>
<dbReference type="Proteomes" id="UP000799767">
    <property type="component" value="Unassembled WGS sequence"/>
</dbReference>
<keyword evidence="2" id="KW-0058">Aromatic hydrocarbons catabolism</keyword>
<dbReference type="InterPro" id="IPR010497">
    <property type="entry name" value="Epoxide_hydro_N"/>
</dbReference>
<feature type="active site" description="Proton donor" evidence="4">
    <location>
        <position position="309"/>
    </location>
</feature>
<reference evidence="6" key="1">
    <citation type="journal article" date="2020" name="Stud. Mycol.">
        <title>101 Dothideomycetes genomes: a test case for predicting lifestyles and emergence of pathogens.</title>
        <authorList>
            <person name="Haridas S."/>
            <person name="Albert R."/>
            <person name="Binder M."/>
            <person name="Bloem J."/>
            <person name="Labutti K."/>
            <person name="Salamov A."/>
            <person name="Andreopoulos B."/>
            <person name="Baker S."/>
            <person name="Barry K."/>
            <person name="Bills G."/>
            <person name="Bluhm B."/>
            <person name="Cannon C."/>
            <person name="Castanera R."/>
            <person name="Culley D."/>
            <person name="Daum C."/>
            <person name="Ezra D."/>
            <person name="Gonzalez J."/>
            <person name="Henrissat B."/>
            <person name="Kuo A."/>
            <person name="Liang C."/>
            <person name="Lipzen A."/>
            <person name="Lutzoni F."/>
            <person name="Magnuson J."/>
            <person name="Mondo S."/>
            <person name="Nolan M."/>
            <person name="Ohm R."/>
            <person name="Pangilinan J."/>
            <person name="Park H.-J."/>
            <person name="Ramirez L."/>
            <person name="Alfaro M."/>
            <person name="Sun H."/>
            <person name="Tritt A."/>
            <person name="Yoshinaga Y."/>
            <person name="Zwiers L.-H."/>
            <person name="Turgeon B."/>
            <person name="Goodwin S."/>
            <person name="Spatafora J."/>
            <person name="Crous P."/>
            <person name="Grigoriev I."/>
        </authorList>
    </citation>
    <scope>NUCLEOTIDE SEQUENCE</scope>
    <source>
        <strain evidence="6">CBS 113389</strain>
    </source>
</reference>
<evidence type="ECO:0000256" key="3">
    <source>
        <dbReference type="ARBA" id="ARBA00022801"/>
    </source>
</evidence>
<dbReference type="GO" id="GO:0097176">
    <property type="term" value="P:epoxide metabolic process"/>
    <property type="evidence" value="ECO:0007669"/>
    <property type="project" value="TreeGrafter"/>
</dbReference>
<dbReference type="Pfam" id="PF06441">
    <property type="entry name" value="EHN"/>
    <property type="match status" value="1"/>
</dbReference>
<dbReference type="InterPro" id="IPR000639">
    <property type="entry name" value="Epox_hydrolase-like"/>
</dbReference>
<protein>
    <submittedName>
        <fullName evidence="6">Alpha/Beta hydrolase protein</fullName>
    </submittedName>
</protein>
<evidence type="ECO:0000259" key="5">
    <source>
        <dbReference type="Pfam" id="PF06441"/>
    </source>
</evidence>
<dbReference type="InterPro" id="IPR016292">
    <property type="entry name" value="Epoxide_hydrolase"/>
</dbReference>
<evidence type="ECO:0000313" key="7">
    <source>
        <dbReference type="Proteomes" id="UP000799767"/>
    </source>
</evidence>
<dbReference type="OrthoDB" id="7130006at2759"/>
<dbReference type="EMBL" id="MU001634">
    <property type="protein sequence ID" value="KAF2484295.1"/>
    <property type="molecule type" value="Genomic_DNA"/>
</dbReference>
<dbReference type="PRINTS" id="PR00412">
    <property type="entry name" value="EPOXHYDRLASE"/>
</dbReference>
<dbReference type="AlphaFoldDB" id="A0A6A6PWD0"/>
<feature type="domain" description="Epoxide hydrolase N-terminal" evidence="5">
    <location>
        <begin position="2"/>
        <end position="111"/>
    </location>
</feature>
<dbReference type="GO" id="GO:0004301">
    <property type="term" value="F:epoxide hydrolase activity"/>
    <property type="evidence" value="ECO:0007669"/>
    <property type="project" value="TreeGrafter"/>
</dbReference>